<proteinExistence type="predicted"/>
<organism evidence="1">
    <name type="scientific">Menopon gallinae</name>
    <name type="common">poultry shaft louse</name>
    <dbReference type="NCBI Taxonomy" id="328185"/>
    <lineage>
        <taxon>Eukaryota</taxon>
        <taxon>Metazoa</taxon>
        <taxon>Ecdysozoa</taxon>
        <taxon>Arthropoda</taxon>
        <taxon>Hexapoda</taxon>
        <taxon>Insecta</taxon>
        <taxon>Pterygota</taxon>
        <taxon>Neoptera</taxon>
        <taxon>Paraneoptera</taxon>
        <taxon>Psocodea</taxon>
        <taxon>Troctomorpha</taxon>
        <taxon>Phthiraptera</taxon>
        <taxon>Amblycera</taxon>
        <taxon>Menoponidae</taxon>
        <taxon>Menopon</taxon>
    </lineage>
</organism>
<dbReference type="EMBL" id="JARGDH010000003">
    <property type="protein sequence ID" value="KAL0273370.1"/>
    <property type="molecule type" value="Genomic_DNA"/>
</dbReference>
<accession>A0AAW2HVV1</accession>
<reference evidence="1" key="1">
    <citation type="journal article" date="2024" name="Gigascience">
        <title>Chromosome-level genome of the poultry shaft louse Menopon gallinae provides insight into the host-switching and adaptive evolution of parasitic lice.</title>
        <authorList>
            <person name="Xu Y."/>
            <person name="Ma L."/>
            <person name="Liu S."/>
            <person name="Liang Y."/>
            <person name="Liu Q."/>
            <person name="He Z."/>
            <person name="Tian L."/>
            <person name="Duan Y."/>
            <person name="Cai W."/>
            <person name="Li H."/>
            <person name="Song F."/>
        </authorList>
    </citation>
    <scope>NUCLEOTIDE SEQUENCE</scope>
    <source>
        <strain evidence="1">Cailab_2023a</strain>
    </source>
</reference>
<dbReference type="AlphaFoldDB" id="A0AAW2HVV1"/>
<comment type="caution">
    <text evidence="1">The sequence shown here is derived from an EMBL/GenBank/DDBJ whole genome shotgun (WGS) entry which is preliminary data.</text>
</comment>
<sequence>MKVRRGDDTVRQEENDGYYSIPAENVYNSNSVRSGFKTDITTSISTSCKVNSLRKCPRISGGRKRRTLQRRK</sequence>
<gene>
    <name evidence="1" type="ORF">PYX00_006052</name>
</gene>
<protein>
    <submittedName>
        <fullName evidence="1">Uncharacterized protein</fullName>
    </submittedName>
</protein>
<evidence type="ECO:0000313" key="1">
    <source>
        <dbReference type="EMBL" id="KAL0273370.1"/>
    </source>
</evidence>
<name>A0AAW2HVV1_9NEOP</name>